<reference evidence="3" key="1">
    <citation type="journal article" date="2013" name="Nat. Genet.">
        <title>The duck genome and transcriptome provide insight into an avian influenza virus reservoir species.</title>
        <authorList>
            <person name="Huang Y."/>
            <person name="Li Y."/>
            <person name="Burt D.W."/>
            <person name="Chen H."/>
            <person name="Zhang Y."/>
            <person name="Qian W."/>
            <person name="Kim H."/>
            <person name="Gan S."/>
            <person name="Zhao Y."/>
            <person name="Li J."/>
            <person name="Yi K."/>
            <person name="Feng H."/>
            <person name="Zhu P."/>
            <person name="Li B."/>
            <person name="Liu Q."/>
            <person name="Fairley S."/>
            <person name="Magor K.E."/>
            <person name="Du Z."/>
            <person name="Hu X."/>
            <person name="Goodman L."/>
            <person name="Tafer H."/>
            <person name="Vignal A."/>
            <person name="Lee T."/>
            <person name="Kim K.W."/>
            <person name="Sheng Z."/>
            <person name="An Y."/>
            <person name="Searle S."/>
            <person name="Herrero J."/>
            <person name="Groenen M.A."/>
            <person name="Crooijmans R.P."/>
            <person name="Faraut T."/>
            <person name="Cai Q."/>
            <person name="Webster R.G."/>
            <person name="Aldridge J.R."/>
            <person name="Warren W.C."/>
            <person name="Bartschat S."/>
            <person name="Kehr S."/>
            <person name="Marz M."/>
            <person name="Stadler P.F."/>
            <person name="Smith J."/>
            <person name="Kraus R.H."/>
            <person name="Zhao Y."/>
            <person name="Ren L."/>
            <person name="Fei J."/>
            <person name="Morisson M."/>
            <person name="Kaiser P."/>
            <person name="Griffin D.K."/>
            <person name="Rao M."/>
            <person name="Pitel F."/>
            <person name="Wang J."/>
            <person name="Li N."/>
        </authorList>
    </citation>
    <scope>NUCLEOTIDE SEQUENCE [LARGE SCALE GENOMIC DNA]</scope>
</reference>
<accession>R0JAH3</accession>
<organism evidence="2 3">
    <name type="scientific">Anas platyrhynchos</name>
    <name type="common">Mallard</name>
    <name type="synonym">Anas boschas</name>
    <dbReference type="NCBI Taxonomy" id="8839"/>
    <lineage>
        <taxon>Eukaryota</taxon>
        <taxon>Metazoa</taxon>
        <taxon>Chordata</taxon>
        <taxon>Craniata</taxon>
        <taxon>Vertebrata</taxon>
        <taxon>Euteleostomi</taxon>
        <taxon>Archelosauria</taxon>
        <taxon>Archosauria</taxon>
        <taxon>Dinosauria</taxon>
        <taxon>Saurischia</taxon>
        <taxon>Theropoda</taxon>
        <taxon>Coelurosauria</taxon>
        <taxon>Aves</taxon>
        <taxon>Neognathae</taxon>
        <taxon>Galloanserae</taxon>
        <taxon>Anseriformes</taxon>
        <taxon>Anatidae</taxon>
        <taxon>Anatinae</taxon>
        <taxon>Anas</taxon>
    </lineage>
</organism>
<gene>
    <name evidence="2" type="ORF">Anapl_15927</name>
</gene>
<sequence>MPDPRRKLEWSDRWMPLVHFPVGAGGADGRHVPFVQRVSAMTETFHVSRETEGDGVVYRLGVSVQAGDMLSILAVYCSLPLTGALLPNVPCVSASVIMVSLQASEEQGPWHQVLALQREIETVHAASPPVLAVLRETEPMDHSRNGETPFQRQGLSSPSQEGSGGAFQSRSVCWVGTPPASRSGGCMQAAPGLGPHRTRCGSPGGEASALSLGTLQLVENKNRNPWPRVFLSTASLTGIDVALFNVCPIFSKEHNNYKSLSQIHNASVTFLRDVSMSGYAESFESDMARHPKENAAPDSSKMLSSHRLPVGFIGNLQHVATQLLPERRKSRKYSSSSSKARVMMEISYVNKAQHNTHLPDDDLCSKPSLFTDASSSANFTCHFSPLVKAKCVLQSSLALLCEGEYSPVNVYPD</sequence>
<evidence type="ECO:0000256" key="1">
    <source>
        <dbReference type="SAM" id="MobiDB-lite"/>
    </source>
</evidence>
<dbReference type="AlphaFoldDB" id="R0JAH3"/>
<dbReference type="EMBL" id="KB745267">
    <property type="protein sequence ID" value="EOA93946.1"/>
    <property type="molecule type" value="Genomic_DNA"/>
</dbReference>
<evidence type="ECO:0000313" key="3">
    <source>
        <dbReference type="Proteomes" id="UP000296049"/>
    </source>
</evidence>
<protein>
    <submittedName>
        <fullName evidence="2">Uncharacterized protein</fullName>
    </submittedName>
</protein>
<keyword evidence="3" id="KW-1185">Reference proteome</keyword>
<feature type="region of interest" description="Disordered" evidence="1">
    <location>
        <begin position="139"/>
        <end position="167"/>
    </location>
</feature>
<proteinExistence type="predicted"/>
<evidence type="ECO:0000313" key="2">
    <source>
        <dbReference type="EMBL" id="EOA93946.1"/>
    </source>
</evidence>
<dbReference type="Proteomes" id="UP000296049">
    <property type="component" value="Unassembled WGS sequence"/>
</dbReference>
<feature type="compositionally biased region" description="Polar residues" evidence="1">
    <location>
        <begin position="146"/>
        <end position="167"/>
    </location>
</feature>
<name>R0JAH3_ANAPL</name>